<dbReference type="SUPFAM" id="SSF141868">
    <property type="entry name" value="EAL domain-like"/>
    <property type="match status" value="1"/>
</dbReference>
<keyword evidence="8 10" id="KW-0472">Membrane</keyword>
<dbReference type="PANTHER" id="PTHR33121">
    <property type="entry name" value="CYCLIC DI-GMP PHOSPHODIESTERASE PDEF"/>
    <property type="match status" value="1"/>
</dbReference>
<keyword evidence="13" id="KW-1185">Reference proteome</keyword>
<gene>
    <name evidence="12" type="ORF">ARC78_11040</name>
</gene>
<reference evidence="12 13" key="1">
    <citation type="submission" date="2015-10" db="EMBL/GenBank/DDBJ databases">
        <title>Genome sequencing and analysis of members of genus Stenotrophomonas.</title>
        <authorList>
            <person name="Patil P.P."/>
            <person name="Midha S."/>
            <person name="Patil P.B."/>
        </authorList>
    </citation>
    <scope>NUCLEOTIDE SEQUENCE [LARGE SCALE GENOMIC DNA]</scope>
    <source>
        <strain evidence="12 13">JCM 9942</strain>
    </source>
</reference>
<evidence type="ECO:0000256" key="10">
    <source>
        <dbReference type="SAM" id="Phobius"/>
    </source>
</evidence>
<dbReference type="GO" id="GO:0005886">
    <property type="term" value="C:plasma membrane"/>
    <property type="evidence" value="ECO:0007669"/>
    <property type="project" value="UniProtKB-SubCell"/>
</dbReference>
<evidence type="ECO:0000256" key="4">
    <source>
        <dbReference type="ARBA" id="ARBA00022636"/>
    </source>
</evidence>
<organism evidence="12 13">
    <name type="scientific">Stenotrophomonas pictorum JCM 9942</name>
    <dbReference type="NCBI Taxonomy" id="1236960"/>
    <lineage>
        <taxon>Bacteria</taxon>
        <taxon>Pseudomonadati</taxon>
        <taxon>Pseudomonadota</taxon>
        <taxon>Gammaproteobacteria</taxon>
        <taxon>Lysobacterales</taxon>
        <taxon>Lysobacteraceae</taxon>
        <taxon>Stenotrophomonas</taxon>
    </lineage>
</organism>
<dbReference type="InterPro" id="IPR001633">
    <property type="entry name" value="EAL_dom"/>
</dbReference>
<feature type="transmembrane region" description="Helical" evidence="10">
    <location>
        <begin position="247"/>
        <end position="266"/>
    </location>
</feature>
<protein>
    <recommendedName>
        <fullName evidence="2">cyclic-guanylate-specific phosphodiesterase</fullName>
        <ecNumber evidence="2">3.1.4.52</ecNumber>
    </recommendedName>
</protein>
<dbReference type="InterPro" id="IPR024744">
    <property type="entry name" value="CSS-motif_dom"/>
</dbReference>
<evidence type="ECO:0000256" key="3">
    <source>
        <dbReference type="ARBA" id="ARBA00022475"/>
    </source>
</evidence>
<comment type="catalytic activity">
    <reaction evidence="9">
        <text>3',3'-c-di-GMP + H2O = 5'-phosphoguanylyl(3'-&gt;5')guanosine + H(+)</text>
        <dbReference type="Rhea" id="RHEA:24902"/>
        <dbReference type="ChEBI" id="CHEBI:15377"/>
        <dbReference type="ChEBI" id="CHEBI:15378"/>
        <dbReference type="ChEBI" id="CHEBI:58754"/>
        <dbReference type="ChEBI" id="CHEBI:58805"/>
        <dbReference type="EC" id="3.1.4.52"/>
    </reaction>
</comment>
<keyword evidence="6" id="KW-0378">Hydrolase</keyword>
<evidence type="ECO:0000256" key="5">
    <source>
        <dbReference type="ARBA" id="ARBA00022692"/>
    </source>
</evidence>
<evidence type="ECO:0000256" key="6">
    <source>
        <dbReference type="ARBA" id="ARBA00022801"/>
    </source>
</evidence>
<evidence type="ECO:0000256" key="7">
    <source>
        <dbReference type="ARBA" id="ARBA00022989"/>
    </source>
</evidence>
<feature type="domain" description="EAL" evidence="11">
    <location>
        <begin position="270"/>
        <end position="522"/>
    </location>
</feature>
<evidence type="ECO:0000313" key="12">
    <source>
        <dbReference type="EMBL" id="KRG41475.1"/>
    </source>
</evidence>
<proteinExistence type="predicted"/>
<evidence type="ECO:0000313" key="13">
    <source>
        <dbReference type="Proteomes" id="UP000050836"/>
    </source>
</evidence>
<sequence>MKNRHRIAFLLLACGALLACVPVVYSLQQARKQALQEKYAMLDDLTLRMEGQVRSIRDLLALLRQEMESSGDTPCSAGGIARLQRFGLRSQAVKSSLYLSGGKVECSSGGAWLSNLLQGAPSIVEPDGTAIYTQVQVPGVAENRYVVVENNGYALLIYPDGLIAPFARPDVALGLFNTRTHRFAARAGKLQDRWAGPFENGQHYERFLDEDSDSLVVRRVVLPGGTAAVAATPRASIDTRMAQFARWFIPLGITAGLVIFAIAYGLTRHRFSARAELLHALRKSQLFLLYQPIFELPTNTCIGAEALLRWRHEDGAVVSPDRFIPVAEDSGLIQLVTRRVMELVCKDLTPFLRRNPDFHLSINLSPQDLQSPDTVGQIEQMIRTIGPGAGKFVIEATERGLLEQESTLAVVNAIRALGVEVAIDDFGTGYSSLAYLTTYPFDILKIDKSFTCTACTDSVTSQVALHIIELANTLGMRTLVEGIETPEQAELFRSKGVNYGQGYLFGQPMTAAELVNFVPLHSTPDQHRGEP</sequence>
<keyword evidence="5 10" id="KW-0812">Transmembrane</keyword>
<dbReference type="AlphaFoldDB" id="A0A0R0AM26"/>
<dbReference type="Proteomes" id="UP000050836">
    <property type="component" value="Unassembled WGS sequence"/>
</dbReference>
<evidence type="ECO:0000256" key="1">
    <source>
        <dbReference type="ARBA" id="ARBA00004651"/>
    </source>
</evidence>
<dbReference type="Pfam" id="PF12792">
    <property type="entry name" value="CSS-motif"/>
    <property type="match status" value="1"/>
</dbReference>
<dbReference type="CDD" id="cd01948">
    <property type="entry name" value="EAL"/>
    <property type="match status" value="1"/>
</dbReference>
<keyword evidence="3" id="KW-1003">Cell membrane</keyword>
<dbReference type="EC" id="3.1.4.52" evidence="2"/>
<keyword evidence="4" id="KW-0973">c-di-GMP</keyword>
<dbReference type="InterPro" id="IPR035919">
    <property type="entry name" value="EAL_sf"/>
</dbReference>
<dbReference type="PROSITE" id="PS51257">
    <property type="entry name" value="PROKAR_LIPOPROTEIN"/>
    <property type="match status" value="1"/>
</dbReference>
<evidence type="ECO:0000256" key="8">
    <source>
        <dbReference type="ARBA" id="ARBA00023136"/>
    </source>
</evidence>
<dbReference type="EMBL" id="LLXS01000026">
    <property type="protein sequence ID" value="KRG41475.1"/>
    <property type="molecule type" value="Genomic_DNA"/>
</dbReference>
<comment type="caution">
    <text evidence="12">The sequence shown here is derived from an EMBL/GenBank/DDBJ whole genome shotgun (WGS) entry which is preliminary data.</text>
</comment>
<dbReference type="RefSeq" id="WP_145974311.1">
    <property type="nucleotide sequence ID" value="NZ_LLXS01000026.1"/>
</dbReference>
<name>A0A0R0AM26_9GAMM</name>
<dbReference type="InterPro" id="IPR050706">
    <property type="entry name" value="Cyclic-di-GMP_PDE-like"/>
</dbReference>
<dbReference type="Gene3D" id="3.20.20.450">
    <property type="entry name" value="EAL domain"/>
    <property type="match status" value="1"/>
</dbReference>
<evidence type="ECO:0000259" key="11">
    <source>
        <dbReference type="PROSITE" id="PS50883"/>
    </source>
</evidence>
<dbReference type="PANTHER" id="PTHR33121:SF79">
    <property type="entry name" value="CYCLIC DI-GMP PHOSPHODIESTERASE PDED-RELATED"/>
    <property type="match status" value="1"/>
</dbReference>
<dbReference type="Pfam" id="PF00563">
    <property type="entry name" value="EAL"/>
    <property type="match status" value="1"/>
</dbReference>
<dbReference type="SMART" id="SM00052">
    <property type="entry name" value="EAL"/>
    <property type="match status" value="1"/>
</dbReference>
<dbReference type="PROSITE" id="PS50883">
    <property type="entry name" value="EAL"/>
    <property type="match status" value="1"/>
</dbReference>
<evidence type="ECO:0000256" key="9">
    <source>
        <dbReference type="ARBA" id="ARBA00034290"/>
    </source>
</evidence>
<evidence type="ECO:0000256" key="2">
    <source>
        <dbReference type="ARBA" id="ARBA00012282"/>
    </source>
</evidence>
<accession>A0A0R0AM26</accession>
<comment type="subcellular location">
    <subcellularLocation>
        <location evidence="1">Cell membrane</location>
        <topology evidence="1">Multi-pass membrane protein</topology>
    </subcellularLocation>
</comment>
<dbReference type="GO" id="GO:0071111">
    <property type="term" value="F:cyclic-guanylate-specific phosphodiesterase activity"/>
    <property type="evidence" value="ECO:0007669"/>
    <property type="project" value="UniProtKB-EC"/>
</dbReference>
<keyword evidence="7 10" id="KW-1133">Transmembrane helix</keyword>